<reference evidence="3 4" key="1">
    <citation type="submission" date="2020-03" db="EMBL/GenBank/DDBJ databases">
        <title>Genomic Encyclopedia of Type Strains, Phase IV (KMG-IV): sequencing the most valuable type-strain genomes for metagenomic binning, comparative biology and taxonomic classification.</title>
        <authorList>
            <person name="Goeker M."/>
        </authorList>
    </citation>
    <scope>NUCLEOTIDE SEQUENCE [LARGE SCALE GENOMIC DNA]</scope>
    <source>
        <strain evidence="3 4">DSM 16846</strain>
    </source>
</reference>
<keyword evidence="4" id="KW-1185">Reference proteome</keyword>
<name>A0A7X5Y5H5_9SPHN</name>
<evidence type="ECO:0000256" key="2">
    <source>
        <dbReference type="SAM" id="SignalP"/>
    </source>
</evidence>
<dbReference type="Proteomes" id="UP000558192">
    <property type="component" value="Unassembled WGS sequence"/>
</dbReference>
<evidence type="ECO:0000256" key="1">
    <source>
        <dbReference type="SAM" id="MobiDB-lite"/>
    </source>
</evidence>
<keyword evidence="2" id="KW-0732">Signal</keyword>
<proteinExistence type="predicted"/>
<feature type="compositionally biased region" description="Pro residues" evidence="1">
    <location>
        <begin position="44"/>
        <end position="55"/>
    </location>
</feature>
<dbReference type="EMBL" id="JAATJC010000001">
    <property type="protein sequence ID" value="NJC05133.1"/>
    <property type="molecule type" value="Genomic_DNA"/>
</dbReference>
<feature type="chain" id="PRO_5031456881" description="Lipoprotein" evidence="2">
    <location>
        <begin position="24"/>
        <end position="208"/>
    </location>
</feature>
<feature type="region of interest" description="Disordered" evidence="1">
    <location>
        <begin position="21"/>
        <end position="88"/>
    </location>
</feature>
<protein>
    <recommendedName>
        <fullName evidence="5">Lipoprotein</fullName>
    </recommendedName>
</protein>
<accession>A0A7X5Y5H5</accession>
<evidence type="ECO:0000313" key="4">
    <source>
        <dbReference type="Proteomes" id="UP000558192"/>
    </source>
</evidence>
<dbReference type="PROSITE" id="PS51257">
    <property type="entry name" value="PROKAR_LIPOPROTEIN"/>
    <property type="match status" value="1"/>
</dbReference>
<sequence>MTSTNKLPALGLALALAACQQQAPDNAVAPAENAASAASDSAAPAPPAPAAPPAEPATGDSTPAPGPAGNEAAAPAPTTPPLTDRAERSETGARALLLDFARAIELKRFSQAYALLSPADRKRWSRADFTNIFKDLGKIMVAVPTGTLEGAAGSLYYSAPVTITSTDKDGRPVRIEGEAVLRRVNDVDGATPAQLRWRFDKVTLDWTH</sequence>
<gene>
    <name evidence="3" type="ORF">GGQ97_000926</name>
</gene>
<comment type="caution">
    <text evidence="3">The sequence shown here is derived from an EMBL/GenBank/DDBJ whole genome shotgun (WGS) entry which is preliminary data.</text>
</comment>
<feature type="signal peptide" evidence="2">
    <location>
        <begin position="1"/>
        <end position="23"/>
    </location>
</feature>
<feature type="compositionally biased region" description="Low complexity" evidence="1">
    <location>
        <begin position="21"/>
        <end position="43"/>
    </location>
</feature>
<dbReference type="AlphaFoldDB" id="A0A7X5Y5H5"/>
<dbReference type="RefSeq" id="WP_168067862.1">
    <property type="nucleotide sequence ID" value="NZ_JAATJC010000001.1"/>
</dbReference>
<evidence type="ECO:0000313" key="3">
    <source>
        <dbReference type="EMBL" id="NJC05133.1"/>
    </source>
</evidence>
<organism evidence="3 4">
    <name type="scientific">Sphingomonas kaistensis</name>
    <dbReference type="NCBI Taxonomy" id="298708"/>
    <lineage>
        <taxon>Bacteria</taxon>
        <taxon>Pseudomonadati</taxon>
        <taxon>Pseudomonadota</taxon>
        <taxon>Alphaproteobacteria</taxon>
        <taxon>Sphingomonadales</taxon>
        <taxon>Sphingomonadaceae</taxon>
        <taxon>Sphingomonas</taxon>
    </lineage>
</organism>
<feature type="compositionally biased region" description="Low complexity" evidence="1">
    <location>
        <begin position="67"/>
        <end position="76"/>
    </location>
</feature>
<evidence type="ECO:0008006" key="5">
    <source>
        <dbReference type="Google" id="ProtNLM"/>
    </source>
</evidence>